<dbReference type="Gene3D" id="3.30.2090.10">
    <property type="entry name" value="Multidrug efflux transporter AcrB TolC docking domain, DN and DC subdomains"/>
    <property type="match status" value="1"/>
</dbReference>
<dbReference type="Pfam" id="PF00873">
    <property type="entry name" value="ACR_tran"/>
    <property type="match status" value="1"/>
</dbReference>
<evidence type="ECO:0000256" key="3">
    <source>
        <dbReference type="ARBA" id="ARBA00022475"/>
    </source>
</evidence>
<evidence type="ECO:0000256" key="5">
    <source>
        <dbReference type="ARBA" id="ARBA00022692"/>
    </source>
</evidence>
<protein>
    <submittedName>
        <fullName evidence="9">Cation/multidrug efflux pump</fullName>
    </submittedName>
</protein>
<keyword evidence="3" id="KW-1003">Cell membrane</keyword>
<evidence type="ECO:0000256" key="6">
    <source>
        <dbReference type="ARBA" id="ARBA00022989"/>
    </source>
</evidence>
<dbReference type="AlphaFoldDB" id="F0BEX0"/>
<reference evidence="9 10" key="1">
    <citation type="journal article" date="2011" name="BMC Genomics">
        <title>Comparative genomics reveals diversity among xanthomonads infecting tomato and pepper.</title>
        <authorList>
            <person name="Potnis N."/>
            <person name="Krasileva K."/>
            <person name="Chow V."/>
            <person name="Almeida N.F."/>
            <person name="Patil P.B."/>
            <person name="Ryan R.P."/>
            <person name="Sharlach M."/>
            <person name="Behlau F."/>
            <person name="Dow J.M."/>
            <person name="Momol M.T."/>
            <person name="White F.F."/>
            <person name="Preston J.F."/>
            <person name="Vinatzer B.A."/>
            <person name="Koebnik R."/>
            <person name="Setubal J.C."/>
            <person name="Norman D.J."/>
            <person name="Staskawicz B.J."/>
            <person name="Jones J.B."/>
        </authorList>
    </citation>
    <scope>NUCLEOTIDE SEQUENCE [LARGE SCALE GENOMIC DNA]</scope>
    <source>
        <strain evidence="9 10">ATCC 35937</strain>
    </source>
</reference>
<dbReference type="GO" id="GO:0042910">
    <property type="term" value="F:xenobiotic transmembrane transporter activity"/>
    <property type="evidence" value="ECO:0007669"/>
    <property type="project" value="TreeGrafter"/>
</dbReference>
<evidence type="ECO:0000256" key="8">
    <source>
        <dbReference type="SAM" id="Phobius"/>
    </source>
</evidence>
<feature type="transmembrane region" description="Helical" evidence="8">
    <location>
        <begin position="534"/>
        <end position="551"/>
    </location>
</feature>
<accession>F0BEX0</accession>
<dbReference type="SUPFAM" id="SSF82693">
    <property type="entry name" value="Multidrug efflux transporter AcrB pore domain, PN1, PN2, PC1 and PC2 subdomains"/>
    <property type="match status" value="3"/>
</dbReference>
<comment type="caution">
    <text evidence="9">The sequence shown here is derived from an EMBL/GenBank/DDBJ whole genome shotgun (WGS) entry which is preliminary data.</text>
</comment>
<dbReference type="Gene3D" id="3.30.70.1440">
    <property type="entry name" value="Multidrug efflux transporter AcrB pore domain"/>
    <property type="match status" value="1"/>
</dbReference>
<keyword evidence="5 8" id="KW-0812">Transmembrane</keyword>
<keyword evidence="2" id="KW-0813">Transport</keyword>
<dbReference type="Gene3D" id="3.30.70.1430">
    <property type="entry name" value="Multidrug efflux transporter AcrB pore domain"/>
    <property type="match status" value="2"/>
</dbReference>
<evidence type="ECO:0000313" key="10">
    <source>
        <dbReference type="Proteomes" id="UP000003299"/>
    </source>
</evidence>
<dbReference type="FunFam" id="3.30.2090.10:FF:000001">
    <property type="entry name" value="Efflux pump membrane transporter"/>
    <property type="match status" value="1"/>
</dbReference>
<dbReference type="InterPro" id="IPR027463">
    <property type="entry name" value="AcrB_DN_DC_subdom"/>
</dbReference>
<feature type="non-terminal residue" evidence="9">
    <location>
        <position position="693"/>
    </location>
</feature>
<dbReference type="RefSeq" id="WP_005993453.1">
    <property type="nucleotide sequence ID" value="NZ_AEQV01000094.1"/>
</dbReference>
<proteinExistence type="predicted"/>
<dbReference type="PANTHER" id="PTHR32063">
    <property type="match status" value="1"/>
</dbReference>
<evidence type="ECO:0000313" key="9">
    <source>
        <dbReference type="EMBL" id="EGD08941.1"/>
    </source>
</evidence>
<evidence type="ECO:0000256" key="1">
    <source>
        <dbReference type="ARBA" id="ARBA00004429"/>
    </source>
</evidence>
<dbReference type="SUPFAM" id="SSF82866">
    <property type="entry name" value="Multidrug efflux transporter AcrB transmembrane domain"/>
    <property type="match status" value="1"/>
</dbReference>
<organism evidence="9 10">
    <name type="scientific">Xanthomonas vesicatoria ATCC 35937</name>
    <dbReference type="NCBI Taxonomy" id="925775"/>
    <lineage>
        <taxon>Bacteria</taxon>
        <taxon>Pseudomonadati</taxon>
        <taxon>Pseudomonadota</taxon>
        <taxon>Gammaproteobacteria</taxon>
        <taxon>Lysobacterales</taxon>
        <taxon>Lysobacteraceae</taxon>
        <taxon>Xanthomonas</taxon>
    </lineage>
</organism>
<dbReference type="SUPFAM" id="SSF82714">
    <property type="entry name" value="Multidrug efflux transporter AcrB TolC docking domain, DN and DC subdomains"/>
    <property type="match status" value="1"/>
</dbReference>
<evidence type="ECO:0000256" key="2">
    <source>
        <dbReference type="ARBA" id="ARBA00022448"/>
    </source>
</evidence>
<dbReference type="Gene3D" id="1.20.1640.10">
    <property type="entry name" value="Multidrug efflux transporter AcrB transmembrane domain"/>
    <property type="match status" value="2"/>
</dbReference>
<evidence type="ECO:0000256" key="4">
    <source>
        <dbReference type="ARBA" id="ARBA00022519"/>
    </source>
</evidence>
<feature type="transmembrane region" description="Helical" evidence="8">
    <location>
        <begin position="366"/>
        <end position="390"/>
    </location>
</feature>
<dbReference type="eggNOG" id="COG0841">
    <property type="taxonomic scope" value="Bacteria"/>
</dbReference>
<keyword evidence="7 8" id="KW-0472">Membrane</keyword>
<dbReference type="GO" id="GO:0005886">
    <property type="term" value="C:plasma membrane"/>
    <property type="evidence" value="ECO:0007669"/>
    <property type="project" value="UniProtKB-SubCell"/>
</dbReference>
<dbReference type="Gene3D" id="3.30.70.1320">
    <property type="entry name" value="Multidrug efflux transporter AcrB pore domain like"/>
    <property type="match status" value="1"/>
</dbReference>
<feature type="transmembrane region" description="Helical" evidence="8">
    <location>
        <begin position="396"/>
        <end position="416"/>
    </location>
</feature>
<keyword evidence="6 8" id="KW-1133">Transmembrane helix</keyword>
<feature type="transmembrane region" description="Helical" evidence="8">
    <location>
        <begin position="12"/>
        <end position="33"/>
    </location>
</feature>
<dbReference type="EMBL" id="AEQV01000094">
    <property type="protein sequence ID" value="EGD08941.1"/>
    <property type="molecule type" value="Genomic_DNA"/>
</dbReference>
<dbReference type="PRINTS" id="PR00702">
    <property type="entry name" value="ACRIFLAVINRP"/>
</dbReference>
<sequence>MARFFIDRPIFAWVLAIIVMLAGILSIATLPIAQYPSIAPPAVAITANYPGASAQTLEDTVTQVIEQKMKGLDHLSYMASTSESSGAVTITLTFDNGTDPDTAQVQVQNKLSLATPLLPQEVQQQGVTVTKSATNFVNVLAFTSEDGSMNDSDLSDYVAANVQETISRVEGVGDTTLFGSQYAMRIWLDPDKLSNFNLTPVDVRTAIQAQNAQVSAGQLGALPAVANQQLNATITAQTRLKTAEQFENILLRTQADGSQVRLRDVARVELGSESYNTVGRYNGKPAAGLAIKLATGANALDTVRAIDKSLEEQEQFFPPGMKVQKPYDTTPFVRISIEQVVHTLVEAVVLVFLVMYLFLQNFRATLIPTIAVPVVLLGTFGVLAAFGFTINTLTMFAMVLAIGLLVDDAIVVVENIQRRIDLGEPPLVAAKRGTGQVAFAVIATTAVLVAVFLPVGFLEGNTGRLFRELAVALAAAVAISAFVALTLTPMMSSKLLRSHSEAKPNRFHLWFNGRMQAVSGAYGRSLERHVHRTWIFALLMLLALGASAWLMSRIPSELAPAEDRGNFQIMIDGPEGAGFDYTVGQMHQVEDILRPYVGPDQPIVRANPRVPGGFGSSEEMHTGRVSVFLQDWEKRTRPTTEVADELQQKLNVLSGVRARTQVSGGLVRSRGQPFQLVLGGPDYAEIAQWRDRI</sequence>
<feature type="transmembrane region" description="Helical" evidence="8">
    <location>
        <begin position="469"/>
        <end position="488"/>
    </location>
</feature>
<dbReference type="InterPro" id="IPR001036">
    <property type="entry name" value="Acrflvin-R"/>
</dbReference>
<dbReference type="FunFam" id="1.20.1640.10:FF:000001">
    <property type="entry name" value="Efflux pump membrane transporter"/>
    <property type="match status" value="1"/>
</dbReference>
<dbReference type="FunFam" id="3.30.70.1430:FF:000001">
    <property type="entry name" value="Efflux pump membrane transporter"/>
    <property type="match status" value="1"/>
</dbReference>
<keyword evidence="4" id="KW-0997">Cell inner membrane</keyword>
<comment type="subcellular location">
    <subcellularLocation>
        <location evidence="1">Cell inner membrane</location>
        <topology evidence="1">Multi-pass membrane protein</topology>
    </subcellularLocation>
</comment>
<dbReference type="PANTHER" id="PTHR32063:SF13">
    <property type="entry name" value="MULTIDRUG EFFLUX PUMP SUBUNIT ACRB-RELATED"/>
    <property type="match status" value="1"/>
</dbReference>
<name>F0BEX0_9XANT</name>
<feature type="transmembrane region" description="Helical" evidence="8">
    <location>
        <begin position="340"/>
        <end position="359"/>
    </location>
</feature>
<evidence type="ECO:0000256" key="7">
    <source>
        <dbReference type="ARBA" id="ARBA00023136"/>
    </source>
</evidence>
<dbReference type="Proteomes" id="UP000003299">
    <property type="component" value="Unassembled WGS sequence"/>
</dbReference>
<feature type="transmembrane region" description="Helical" evidence="8">
    <location>
        <begin position="437"/>
        <end position="457"/>
    </location>
</feature>
<gene>
    <name evidence="9" type="ORF">XVE_2750</name>
</gene>